<feature type="transmembrane region" description="Helical" evidence="5">
    <location>
        <begin position="242"/>
        <end position="265"/>
    </location>
</feature>
<evidence type="ECO:0008006" key="8">
    <source>
        <dbReference type="Google" id="ProtNLM"/>
    </source>
</evidence>
<feature type="transmembrane region" description="Helical" evidence="5">
    <location>
        <begin position="452"/>
        <end position="475"/>
    </location>
</feature>
<gene>
    <name evidence="6" type="ORF">V7S43_016980</name>
</gene>
<evidence type="ECO:0000313" key="6">
    <source>
        <dbReference type="EMBL" id="KAL3658137.1"/>
    </source>
</evidence>
<keyword evidence="3 5" id="KW-1133">Transmembrane helix</keyword>
<accession>A0ABD3EV15</accession>
<feature type="transmembrane region" description="Helical" evidence="5">
    <location>
        <begin position="515"/>
        <end position="538"/>
    </location>
</feature>
<comment type="subcellular location">
    <subcellularLocation>
        <location evidence="1">Membrane</location>
        <topology evidence="1">Multi-pass membrane protein</topology>
    </subcellularLocation>
</comment>
<keyword evidence="2 5" id="KW-0812">Transmembrane</keyword>
<sequence length="701" mass="76951">MSKSDRDLRLDLLSPQSPSVSYAHLADIHQPSTLGWVREMNFIRAETPSQLRQRFIQIQVTDRRFKEPSWMHPNIGGEAQFVQGRTDEIDAIREELEIKDKTNKLGEWTSTSISGNAILSSVLFSAGQTIAKAGKLAPVTQLFVVAVVYCLRWVFEEVMSAVPLNGGFYTAMLNSAPKKVAATCAVFSMLSYLSTAVVNGVSAMNYVNESLIEIPVTGCSIGLMVVFALLCLLGIAESAFVALIFFVFHTFTLTLLGIFSLVYVAKHPSIFVDNMGTSLPDVTIFGGAADASNVASALFLGYGTAMLGVTGFESSSQYVEEQAAGMFPKTLRNMWVLSSTFNVLYSLLALAVVPLDVIIANQSTLLSYMGRLSGGRWLEILVAIDAFGVLAGAVLTAYVGINGLFQRLAIDRVLPSFLLKVNSCRGTNHFIILVFCIVASSLVYILNAEVTVLSGVFALAFLSVLLSFTIACLLLKIGREQIPRKRTASWINTCFCLGMISLGILANAFSDVKALSYFFIYFAVFFVVVLLMLTRVSLLRGLLFVSRKLRLHFQGSKSDINSVQLSAGGQAFVGSVKIAKTIETIKNTPVVFFCKVANLPKINEAVRYVMQNEHTYCLRLVHVCEPDAPVPREFEDVVNLFDHIYPSIKIDFIAVTGAFDPAMVQWLSKSMEVPTNMMFMRQPANENIHRVSALGVRVITD</sequence>
<feature type="transmembrane region" description="Helical" evidence="5">
    <location>
        <begin position="426"/>
        <end position="446"/>
    </location>
</feature>
<proteinExistence type="predicted"/>
<feature type="transmembrane region" description="Helical" evidence="5">
    <location>
        <begin position="335"/>
        <end position="360"/>
    </location>
</feature>
<keyword evidence="4 5" id="KW-0472">Membrane</keyword>
<dbReference type="AlphaFoldDB" id="A0ABD3EV15"/>
<feature type="transmembrane region" description="Helical" evidence="5">
    <location>
        <begin position="487"/>
        <end position="509"/>
    </location>
</feature>
<protein>
    <recommendedName>
        <fullName evidence="8">Amino acid permease/ SLC12A domain-containing protein</fullName>
    </recommendedName>
</protein>
<evidence type="ECO:0000256" key="2">
    <source>
        <dbReference type="ARBA" id="ARBA00022692"/>
    </source>
</evidence>
<keyword evidence="7" id="KW-1185">Reference proteome</keyword>
<name>A0ABD3EV15_9STRA</name>
<dbReference type="Pfam" id="PF13520">
    <property type="entry name" value="AA_permease_2"/>
    <property type="match status" value="1"/>
</dbReference>
<feature type="transmembrane region" description="Helical" evidence="5">
    <location>
        <begin position="214"/>
        <end position="236"/>
    </location>
</feature>
<evidence type="ECO:0000313" key="7">
    <source>
        <dbReference type="Proteomes" id="UP001632037"/>
    </source>
</evidence>
<organism evidence="6 7">
    <name type="scientific">Phytophthora oleae</name>
    <dbReference type="NCBI Taxonomy" id="2107226"/>
    <lineage>
        <taxon>Eukaryota</taxon>
        <taxon>Sar</taxon>
        <taxon>Stramenopiles</taxon>
        <taxon>Oomycota</taxon>
        <taxon>Peronosporomycetes</taxon>
        <taxon>Peronosporales</taxon>
        <taxon>Peronosporaceae</taxon>
        <taxon>Phytophthora</taxon>
    </lineage>
</organism>
<dbReference type="PANTHER" id="PTHR43243:SF11">
    <property type="entry name" value="AMINO ACID PERMEASE_ SLC12A DOMAIN-CONTAINING PROTEIN"/>
    <property type="match status" value="1"/>
</dbReference>
<dbReference type="GO" id="GO:0016020">
    <property type="term" value="C:membrane"/>
    <property type="evidence" value="ECO:0007669"/>
    <property type="project" value="UniProtKB-SubCell"/>
</dbReference>
<evidence type="ECO:0000256" key="5">
    <source>
        <dbReference type="SAM" id="Phobius"/>
    </source>
</evidence>
<evidence type="ECO:0000256" key="3">
    <source>
        <dbReference type="ARBA" id="ARBA00022989"/>
    </source>
</evidence>
<comment type="caution">
    <text evidence="6">The sequence shown here is derived from an EMBL/GenBank/DDBJ whole genome shotgun (WGS) entry which is preliminary data.</text>
</comment>
<dbReference type="PANTHER" id="PTHR43243">
    <property type="entry name" value="INNER MEMBRANE TRANSPORTER YGJI-RELATED"/>
    <property type="match status" value="1"/>
</dbReference>
<dbReference type="EMBL" id="JBIMZQ010000057">
    <property type="protein sequence ID" value="KAL3658137.1"/>
    <property type="molecule type" value="Genomic_DNA"/>
</dbReference>
<feature type="transmembrane region" description="Helical" evidence="5">
    <location>
        <begin position="380"/>
        <end position="405"/>
    </location>
</feature>
<evidence type="ECO:0000256" key="4">
    <source>
        <dbReference type="ARBA" id="ARBA00023136"/>
    </source>
</evidence>
<dbReference type="Gene3D" id="1.20.1740.10">
    <property type="entry name" value="Amino acid/polyamine transporter I"/>
    <property type="match status" value="1"/>
</dbReference>
<reference evidence="6 7" key="1">
    <citation type="submission" date="2024-09" db="EMBL/GenBank/DDBJ databases">
        <title>Genome sequencing and assembly of Phytophthora oleae, isolate VK10A, causative agent of rot of olive drupes.</title>
        <authorList>
            <person name="Conti Taguali S."/>
            <person name="Riolo M."/>
            <person name="La Spada F."/>
            <person name="Cacciola S.O."/>
            <person name="Dionisio G."/>
        </authorList>
    </citation>
    <scope>NUCLEOTIDE SEQUENCE [LARGE SCALE GENOMIC DNA]</scope>
    <source>
        <strain evidence="6 7">VK10A</strain>
    </source>
</reference>
<feature type="transmembrane region" description="Helical" evidence="5">
    <location>
        <begin position="180"/>
        <end position="202"/>
    </location>
</feature>
<evidence type="ECO:0000256" key="1">
    <source>
        <dbReference type="ARBA" id="ARBA00004141"/>
    </source>
</evidence>
<dbReference type="InterPro" id="IPR002293">
    <property type="entry name" value="AA/rel_permease1"/>
</dbReference>
<dbReference type="Proteomes" id="UP001632037">
    <property type="component" value="Unassembled WGS sequence"/>
</dbReference>